<proteinExistence type="predicted"/>
<dbReference type="AlphaFoldDB" id="A0A2S2CQ34"/>
<dbReference type="InterPro" id="IPR011991">
    <property type="entry name" value="ArsR-like_HTH"/>
</dbReference>
<dbReference type="InterPro" id="IPR001845">
    <property type="entry name" value="HTH_ArsR_DNA-bd_dom"/>
</dbReference>
<dbReference type="PANTHER" id="PTHR42912">
    <property type="entry name" value="METHYLTRANSFERASE"/>
    <property type="match status" value="1"/>
</dbReference>
<dbReference type="Gene3D" id="1.10.10.10">
    <property type="entry name" value="Winged helix-like DNA-binding domain superfamily/Winged helix DNA-binding domain"/>
    <property type="match status" value="1"/>
</dbReference>
<dbReference type="CDD" id="cd02440">
    <property type="entry name" value="AdoMet_MTases"/>
    <property type="match status" value="1"/>
</dbReference>
<dbReference type="GO" id="GO:0003700">
    <property type="term" value="F:DNA-binding transcription factor activity"/>
    <property type="evidence" value="ECO:0007669"/>
    <property type="project" value="InterPro"/>
</dbReference>
<dbReference type="SUPFAM" id="SSF53335">
    <property type="entry name" value="S-adenosyl-L-methionine-dependent methyltransferases"/>
    <property type="match status" value="1"/>
</dbReference>
<name>A0A2S2CQ34_9PROT</name>
<dbReference type="SMART" id="SM00418">
    <property type="entry name" value="HTH_ARSR"/>
    <property type="match status" value="1"/>
</dbReference>
<keyword evidence="3" id="KW-1185">Reference proteome</keyword>
<dbReference type="PRINTS" id="PR00778">
    <property type="entry name" value="HTHARSR"/>
</dbReference>
<dbReference type="OrthoDB" id="9789575at2"/>
<dbReference type="CDD" id="cd00090">
    <property type="entry name" value="HTH_ARSR"/>
    <property type="match status" value="1"/>
</dbReference>
<dbReference type="InterPro" id="IPR036390">
    <property type="entry name" value="WH_DNA-bd_sf"/>
</dbReference>
<dbReference type="PROSITE" id="PS50987">
    <property type="entry name" value="HTH_ARSR_2"/>
    <property type="match status" value="1"/>
</dbReference>
<accession>A0A2S2CQ34</accession>
<dbReference type="GO" id="GO:0008757">
    <property type="term" value="F:S-adenosylmethionine-dependent methyltransferase activity"/>
    <property type="evidence" value="ECO:0007669"/>
    <property type="project" value="InterPro"/>
</dbReference>
<organism evidence="2 3">
    <name type="scientific">Azospirillum thermophilum</name>
    <dbReference type="NCBI Taxonomy" id="2202148"/>
    <lineage>
        <taxon>Bacteria</taxon>
        <taxon>Pseudomonadati</taxon>
        <taxon>Pseudomonadota</taxon>
        <taxon>Alphaproteobacteria</taxon>
        <taxon>Rhodospirillales</taxon>
        <taxon>Azospirillaceae</taxon>
        <taxon>Azospirillum</taxon>
    </lineage>
</organism>
<dbReference type="Pfam" id="PF01022">
    <property type="entry name" value="HTH_5"/>
    <property type="match status" value="1"/>
</dbReference>
<dbReference type="Gene3D" id="3.40.50.150">
    <property type="entry name" value="Vaccinia Virus protein VP39"/>
    <property type="match status" value="1"/>
</dbReference>
<dbReference type="InterPro" id="IPR050508">
    <property type="entry name" value="Methyltransf_Superfamily"/>
</dbReference>
<feature type="domain" description="HTH arsR-type" evidence="1">
    <location>
        <begin position="1"/>
        <end position="90"/>
    </location>
</feature>
<dbReference type="InterPro" id="IPR013216">
    <property type="entry name" value="Methyltransf_11"/>
</dbReference>
<dbReference type="Pfam" id="PF08241">
    <property type="entry name" value="Methyltransf_11"/>
    <property type="match status" value="1"/>
</dbReference>
<dbReference type="Proteomes" id="UP000245629">
    <property type="component" value="Chromosome 2"/>
</dbReference>
<dbReference type="InterPro" id="IPR036388">
    <property type="entry name" value="WH-like_DNA-bd_sf"/>
</dbReference>
<protein>
    <submittedName>
        <fullName evidence="2">ArsR family transcriptional regulator</fullName>
    </submittedName>
</protein>
<evidence type="ECO:0000259" key="1">
    <source>
        <dbReference type="PROSITE" id="PS50987"/>
    </source>
</evidence>
<dbReference type="EMBL" id="CP029353">
    <property type="protein sequence ID" value="AWK86634.1"/>
    <property type="molecule type" value="Genomic_DNA"/>
</dbReference>
<reference evidence="3" key="1">
    <citation type="submission" date="2018-05" db="EMBL/GenBank/DDBJ databases">
        <title>Azospirillum thermophila sp. nov., a novel isolated from hot spring.</title>
        <authorList>
            <person name="Zhao Z."/>
        </authorList>
    </citation>
    <scope>NUCLEOTIDE SEQUENCE [LARGE SCALE GENOMIC DNA]</scope>
    <source>
        <strain evidence="3">CFH 70021</strain>
    </source>
</reference>
<evidence type="ECO:0000313" key="2">
    <source>
        <dbReference type="EMBL" id="AWK86634.1"/>
    </source>
</evidence>
<dbReference type="RefSeq" id="WP_109326951.1">
    <property type="nucleotide sequence ID" value="NZ_CP029353.1"/>
</dbReference>
<dbReference type="PANTHER" id="PTHR42912:SF93">
    <property type="entry name" value="N6-ADENOSINE-METHYLTRANSFERASE TMT1A"/>
    <property type="match status" value="1"/>
</dbReference>
<evidence type="ECO:0000313" key="3">
    <source>
        <dbReference type="Proteomes" id="UP000245629"/>
    </source>
</evidence>
<dbReference type="NCBIfam" id="NF033788">
    <property type="entry name" value="HTH_metalloreg"/>
    <property type="match status" value="1"/>
</dbReference>
<dbReference type="KEGG" id="azz:DEW08_10620"/>
<sequence length="327" mass="35673">MEELLATLKAAAETTRLRLLALCANGELTVTELTQILGQSQPRVSRHLKLLCDAGLLDRFREGTFAFYRLAERGSSADLARVLVDAIPADDPTLILDLERLESIKRARSEAAASYFRDNAERWHEIRSLHVPEREVEEALLRLLPEAGVEELLDIGTGTGRMLEVLGPRAQRAVGIDQSREMLAIARTKLEEAGLRNCHVRQADMYQLPFPSGSFDAAVVHQVLHFAETPAELLAEAARVLRPGGCLLVVDFAPHALESLRGEHAHRRLGFSDEEVAGWCRQAGLACDTVVHLPGDPLTVSIWPAIRTAAGVPAVKSPVLSISGAPS</sequence>
<dbReference type="InterPro" id="IPR029063">
    <property type="entry name" value="SAM-dependent_MTases_sf"/>
</dbReference>
<gene>
    <name evidence="2" type="ORF">DEW08_10620</name>
</gene>
<dbReference type="SUPFAM" id="SSF46785">
    <property type="entry name" value="Winged helix' DNA-binding domain"/>
    <property type="match status" value="1"/>
</dbReference>